<gene>
    <name evidence="1" type="ORF">GUJ93_ZPchr0004g39781</name>
</gene>
<proteinExistence type="predicted"/>
<reference evidence="1" key="1">
    <citation type="journal article" date="2021" name="bioRxiv">
        <title>Whole Genome Assembly and Annotation of Northern Wild Rice, Zizania palustris L., Supports a Whole Genome Duplication in the Zizania Genus.</title>
        <authorList>
            <person name="Haas M."/>
            <person name="Kono T."/>
            <person name="Macchietto M."/>
            <person name="Millas R."/>
            <person name="McGilp L."/>
            <person name="Shao M."/>
            <person name="Duquette J."/>
            <person name="Hirsch C.N."/>
            <person name="Kimball J."/>
        </authorList>
    </citation>
    <scope>NUCLEOTIDE SEQUENCE</scope>
    <source>
        <tissue evidence="1">Fresh leaf tissue</tissue>
    </source>
</reference>
<dbReference type="InterPro" id="IPR004142">
    <property type="entry name" value="NDRG"/>
</dbReference>
<dbReference type="Pfam" id="PF03096">
    <property type="entry name" value="Ndr"/>
    <property type="match status" value="1"/>
</dbReference>
<dbReference type="EMBL" id="JAAALK010000285">
    <property type="protein sequence ID" value="KAG8064948.1"/>
    <property type="molecule type" value="Genomic_DNA"/>
</dbReference>
<organism evidence="1 2">
    <name type="scientific">Zizania palustris</name>
    <name type="common">Northern wild rice</name>
    <dbReference type="NCBI Taxonomy" id="103762"/>
    <lineage>
        <taxon>Eukaryota</taxon>
        <taxon>Viridiplantae</taxon>
        <taxon>Streptophyta</taxon>
        <taxon>Embryophyta</taxon>
        <taxon>Tracheophyta</taxon>
        <taxon>Spermatophyta</taxon>
        <taxon>Magnoliopsida</taxon>
        <taxon>Liliopsida</taxon>
        <taxon>Poales</taxon>
        <taxon>Poaceae</taxon>
        <taxon>BOP clade</taxon>
        <taxon>Oryzoideae</taxon>
        <taxon>Oryzeae</taxon>
        <taxon>Zizaniinae</taxon>
        <taxon>Zizania</taxon>
    </lineage>
</organism>
<reference evidence="1" key="2">
    <citation type="submission" date="2021-02" db="EMBL/GenBank/DDBJ databases">
        <authorList>
            <person name="Kimball J.A."/>
            <person name="Haas M.W."/>
            <person name="Macchietto M."/>
            <person name="Kono T."/>
            <person name="Duquette J."/>
            <person name="Shao M."/>
        </authorList>
    </citation>
    <scope>NUCLEOTIDE SEQUENCE</scope>
    <source>
        <tissue evidence="1">Fresh leaf tissue</tissue>
    </source>
</reference>
<evidence type="ECO:0000313" key="1">
    <source>
        <dbReference type="EMBL" id="KAG8064948.1"/>
    </source>
</evidence>
<dbReference type="Proteomes" id="UP000729402">
    <property type="component" value="Unassembled WGS sequence"/>
</dbReference>
<keyword evidence="2" id="KW-1185">Reference proteome</keyword>
<name>A0A8J5S5T6_ZIZPA</name>
<protein>
    <submittedName>
        <fullName evidence="1">Uncharacterized protein</fullName>
    </submittedName>
</protein>
<accession>A0A8J5S5T6</accession>
<comment type="caution">
    <text evidence="1">The sequence shown here is derived from an EMBL/GenBank/DDBJ whole genome shotgun (WGS) entry which is preliminary data.</text>
</comment>
<sequence>MPAALFGRATIDVVVPPVFTVVVVSRALWFTKAAGVWEDDDEGATMEHHVHTNHGSVSVVVHGGHDKPVIVTYPNIALNFALM</sequence>
<evidence type="ECO:0000313" key="2">
    <source>
        <dbReference type="Proteomes" id="UP000729402"/>
    </source>
</evidence>
<dbReference type="AlphaFoldDB" id="A0A8J5S5T6"/>